<keyword evidence="1" id="KW-0812">Transmembrane</keyword>
<keyword evidence="1" id="KW-1133">Transmembrane helix</keyword>
<dbReference type="OrthoDB" id="5873202at2"/>
<keyword evidence="3" id="KW-1185">Reference proteome</keyword>
<feature type="transmembrane region" description="Helical" evidence="1">
    <location>
        <begin position="5"/>
        <end position="24"/>
    </location>
</feature>
<dbReference type="InterPro" id="IPR010351">
    <property type="entry name" value="DUF943"/>
</dbReference>
<organism evidence="2 3">
    <name type="scientific">Vibrio ruber (strain DSM 16370 / JCM 11486 / BCRC 17186 / CECT 7878 / LMG 23124 / VR1)</name>
    <dbReference type="NCBI Taxonomy" id="1123498"/>
    <lineage>
        <taxon>Bacteria</taxon>
        <taxon>Pseudomonadati</taxon>
        <taxon>Pseudomonadota</taxon>
        <taxon>Gammaproteobacteria</taxon>
        <taxon>Vibrionales</taxon>
        <taxon>Vibrionaceae</taxon>
        <taxon>Vibrio</taxon>
    </lineage>
</organism>
<evidence type="ECO:0000256" key="1">
    <source>
        <dbReference type="SAM" id="Phobius"/>
    </source>
</evidence>
<dbReference type="RefSeq" id="WP_077336627.1">
    <property type="nucleotide sequence ID" value="NZ_FULE01000035.1"/>
</dbReference>
<protein>
    <submittedName>
        <fullName evidence="2">Uncharacterized protein</fullName>
    </submittedName>
</protein>
<dbReference type="Proteomes" id="UP000188276">
    <property type="component" value="Unassembled WGS sequence"/>
</dbReference>
<dbReference type="EMBL" id="FULE01000035">
    <property type="protein sequence ID" value="SJN58144.1"/>
    <property type="molecule type" value="Genomic_DNA"/>
</dbReference>
<keyword evidence="1" id="KW-0472">Membrane</keyword>
<dbReference type="STRING" id="1123498.VR7878_02675"/>
<accession>A0A1R4LPE5</accession>
<dbReference type="AlphaFoldDB" id="A0A1R4LPE5"/>
<gene>
    <name evidence="2" type="ORF">VR7878_02675</name>
</gene>
<evidence type="ECO:0000313" key="2">
    <source>
        <dbReference type="EMBL" id="SJN58144.1"/>
    </source>
</evidence>
<name>A0A1R4LPE5_VIBR1</name>
<dbReference type="Pfam" id="PF06092">
    <property type="entry name" value="DUF943"/>
    <property type="match status" value="1"/>
</dbReference>
<reference evidence="3" key="1">
    <citation type="submission" date="2017-02" db="EMBL/GenBank/DDBJ databases">
        <authorList>
            <person name="Rodrigo-Torres L."/>
            <person name="Arahal R.D."/>
            <person name="Lucena T."/>
        </authorList>
    </citation>
    <scope>NUCLEOTIDE SEQUENCE [LARGE SCALE GENOMIC DNA]</scope>
    <source>
        <strain evidence="3">CECT 7878</strain>
    </source>
</reference>
<sequence length="134" mass="15918">MNKKLWVILTFIFCGLLYFGYQILHPVEIVDVHQDKHWTDIVVKNFPVTRRGKIQWWKENQGFLKEKYGIPKPFNDGTFEITFWDIGSGYRVDRMVDQDSDLLCFKDMDKKANCIEKNQVFSISMSKNLGLQYQ</sequence>
<proteinExistence type="predicted"/>
<evidence type="ECO:0000313" key="3">
    <source>
        <dbReference type="Proteomes" id="UP000188276"/>
    </source>
</evidence>